<keyword evidence="1" id="KW-0378">Hydrolase</keyword>
<comment type="caution">
    <text evidence="3">The sequence shown here is derived from an EMBL/GenBank/DDBJ whole genome shotgun (WGS) entry which is preliminary data.</text>
</comment>
<name>A0ABR0SXF3_9HYPO</name>
<protein>
    <submittedName>
        <fullName evidence="3">Uncharacterized protein</fullName>
    </submittedName>
</protein>
<organism evidence="3 4">
    <name type="scientific">Cladobotryum mycophilum</name>
    <dbReference type="NCBI Taxonomy" id="491253"/>
    <lineage>
        <taxon>Eukaryota</taxon>
        <taxon>Fungi</taxon>
        <taxon>Dikarya</taxon>
        <taxon>Ascomycota</taxon>
        <taxon>Pezizomycotina</taxon>
        <taxon>Sordariomycetes</taxon>
        <taxon>Hypocreomycetidae</taxon>
        <taxon>Hypocreales</taxon>
        <taxon>Hypocreaceae</taxon>
        <taxon>Cladobotryum</taxon>
    </lineage>
</organism>
<dbReference type="Proteomes" id="UP001338125">
    <property type="component" value="Unassembled WGS sequence"/>
</dbReference>
<sequence length="355" mass="39402">MVQKLTREYAHHGMSLECDIYTDNDYPEDAPVFLYFHPGGLVDWGRNVIAPWLVQSCVQRKWPLISPSYRLLPQTGANGLLEDVSAAYEFAQNWDTSSPGVKRHVIAGGASGGESPQPSISTHLKASFLTPESRILRRRSHRPSLQPPPVALLSIQGINTFRHPFFNSSTLLTPEPIPDSDMEDIISGPIQIGTTPVSDPSAFHTDKILPDASKNPHYKPPSPPPTAPQDNSEPNRGMLYDYYTYRNAWLDLVGSIDPGYDWARDSAAKERAEKWPPTVIFHGNQDFDVPVGVSQFMYEKFGPAKVDLFIANDQPHLFELGSFIEDTDSGMVAVRQAVARLDVLVAKAYNGNKTS</sequence>
<dbReference type="EMBL" id="JAVFKD010000002">
    <property type="protein sequence ID" value="KAK5996865.1"/>
    <property type="molecule type" value="Genomic_DNA"/>
</dbReference>
<feature type="region of interest" description="Disordered" evidence="2">
    <location>
        <begin position="193"/>
        <end position="235"/>
    </location>
</feature>
<dbReference type="Gene3D" id="3.40.50.1820">
    <property type="entry name" value="alpha/beta hydrolase"/>
    <property type="match status" value="1"/>
</dbReference>
<proteinExistence type="predicted"/>
<evidence type="ECO:0000256" key="2">
    <source>
        <dbReference type="SAM" id="MobiDB-lite"/>
    </source>
</evidence>
<evidence type="ECO:0000313" key="4">
    <source>
        <dbReference type="Proteomes" id="UP001338125"/>
    </source>
</evidence>
<feature type="compositionally biased region" description="Pro residues" evidence="2">
    <location>
        <begin position="218"/>
        <end position="227"/>
    </location>
</feature>
<dbReference type="PANTHER" id="PTHR48081">
    <property type="entry name" value="AB HYDROLASE SUPERFAMILY PROTEIN C4A8.06C"/>
    <property type="match status" value="1"/>
</dbReference>
<keyword evidence="4" id="KW-1185">Reference proteome</keyword>
<evidence type="ECO:0000256" key="1">
    <source>
        <dbReference type="ARBA" id="ARBA00022801"/>
    </source>
</evidence>
<accession>A0ABR0SXF3</accession>
<dbReference type="PANTHER" id="PTHR48081:SF3">
    <property type="entry name" value="ALPHA_BETA HYDROLASE FOLD-3 DOMAIN-CONTAINING PROTEIN"/>
    <property type="match status" value="1"/>
</dbReference>
<dbReference type="InterPro" id="IPR050300">
    <property type="entry name" value="GDXG_lipolytic_enzyme"/>
</dbReference>
<dbReference type="SUPFAM" id="SSF53474">
    <property type="entry name" value="alpha/beta-Hydrolases"/>
    <property type="match status" value="1"/>
</dbReference>
<evidence type="ECO:0000313" key="3">
    <source>
        <dbReference type="EMBL" id="KAK5996865.1"/>
    </source>
</evidence>
<gene>
    <name evidence="3" type="ORF">PT974_02210</name>
</gene>
<dbReference type="InterPro" id="IPR029058">
    <property type="entry name" value="AB_hydrolase_fold"/>
</dbReference>
<reference evidence="3 4" key="1">
    <citation type="submission" date="2024-01" db="EMBL/GenBank/DDBJ databases">
        <title>Complete genome of Cladobotryum mycophilum ATHUM6906.</title>
        <authorList>
            <person name="Christinaki A.C."/>
            <person name="Myridakis A.I."/>
            <person name="Kouvelis V.N."/>
        </authorList>
    </citation>
    <scope>NUCLEOTIDE SEQUENCE [LARGE SCALE GENOMIC DNA]</scope>
    <source>
        <strain evidence="3 4">ATHUM6906</strain>
    </source>
</reference>